<evidence type="ECO:0000313" key="2">
    <source>
        <dbReference type="Proteomes" id="UP000033935"/>
    </source>
</evidence>
<sequence length="210" mass="23812">MKELFTTGTRIDLEASEILMKTDFFSGKEALKEWVSIGDASWAIKDGALEGEWKKGGKSSHGQIFSPQTFTGNIMMEFEAETVPPSDHDLIWWWKVILNNDKSKWEKAYIGALGGWYSNSAGIESVSGDLFTITPLFKMEAGRRYKIQSGSIGKTCFMFVDEKLILEILDKNTLAESVQTSVGFGVYRSHVRIKNLTVYRLKWKQIKVSY</sequence>
<gene>
    <name evidence="1" type="ORF">UT30_C0015G0004</name>
</gene>
<accession>A0A0G0MLD6</accession>
<evidence type="ECO:0008006" key="3">
    <source>
        <dbReference type="Google" id="ProtNLM"/>
    </source>
</evidence>
<dbReference type="AlphaFoldDB" id="A0A0G0MLD6"/>
<dbReference type="Proteomes" id="UP000033935">
    <property type="component" value="Unassembled WGS sequence"/>
</dbReference>
<protein>
    <recommendedName>
        <fullName evidence="3">DUF1080 domain-containing protein</fullName>
    </recommendedName>
</protein>
<name>A0A0G0MLD6_9BACT</name>
<evidence type="ECO:0000313" key="1">
    <source>
        <dbReference type="EMBL" id="KKR03968.1"/>
    </source>
</evidence>
<reference evidence="1 2" key="1">
    <citation type="journal article" date="2015" name="Nature">
        <title>rRNA introns, odd ribosomes, and small enigmatic genomes across a large radiation of phyla.</title>
        <authorList>
            <person name="Brown C.T."/>
            <person name="Hug L.A."/>
            <person name="Thomas B.C."/>
            <person name="Sharon I."/>
            <person name="Castelle C.J."/>
            <person name="Singh A."/>
            <person name="Wilkins M.J."/>
            <person name="Williams K.H."/>
            <person name="Banfield J.F."/>
        </authorList>
    </citation>
    <scope>NUCLEOTIDE SEQUENCE [LARGE SCALE GENOMIC DNA]</scope>
</reference>
<comment type="caution">
    <text evidence="1">The sequence shown here is derived from an EMBL/GenBank/DDBJ whole genome shotgun (WGS) entry which is preliminary data.</text>
</comment>
<organism evidence="1 2">
    <name type="scientific">Candidatus Uhrbacteria bacterium GW2011_GWF2_39_13</name>
    <dbReference type="NCBI Taxonomy" id="1618995"/>
    <lineage>
        <taxon>Bacteria</taxon>
        <taxon>Candidatus Uhriibacteriota</taxon>
    </lineage>
</organism>
<dbReference type="EMBL" id="LBWG01000015">
    <property type="protein sequence ID" value="KKR03968.1"/>
    <property type="molecule type" value="Genomic_DNA"/>
</dbReference>
<dbReference type="Gene3D" id="2.60.120.200">
    <property type="match status" value="1"/>
</dbReference>
<proteinExistence type="predicted"/>